<dbReference type="GO" id="GO:0005525">
    <property type="term" value="F:GTP binding"/>
    <property type="evidence" value="ECO:0007669"/>
    <property type="project" value="UniProtKB-KW"/>
</dbReference>
<evidence type="ECO:0000313" key="14">
    <source>
        <dbReference type="EMBL" id="KAA8905363.1"/>
    </source>
</evidence>
<evidence type="ECO:0000256" key="3">
    <source>
        <dbReference type="ARBA" id="ARBA00012715"/>
    </source>
</evidence>
<accession>A0A5J5EWA6</accession>
<evidence type="ECO:0000256" key="6">
    <source>
        <dbReference type="ARBA" id="ARBA00022741"/>
    </source>
</evidence>
<evidence type="ECO:0000313" key="15">
    <source>
        <dbReference type="Proteomes" id="UP000326924"/>
    </source>
</evidence>
<evidence type="ECO:0000256" key="2">
    <source>
        <dbReference type="ARBA" id="ARBA00008085"/>
    </source>
</evidence>
<dbReference type="PANTHER" id="PTHR11109:SF7">
    <property type="entry name" value="GTP CYCLOHYDROLASE 1"/>
    <property type="match status" value="1"/>
</dbReference>
<feature type="region of interest" description="Disordered" evidence="12">
    <location>
        <begin position="36"/>
        <end position="57"/>
    </location>
</feature>
<keyword evidence="8" id="KW-0289">Folate biosynthesis</keyword>
<dbReference type="InterPro" id="IPR018234">
    <property type="entry name" value="GTP_CycHdrlase_I_CS"/>
</dbReference>
<organism evidence="14 15">
    <name type="scientific">Sphaerosporella brunnea</name>
    <dbReference type="NCBI Taxonomy" id="1250544"/>
    <lineage>
        <taxon>Eukaryota</taxon>
        <taxon>Fungi</taxon>
        <taxon>Dikarya</taxon>
        <taxon>Ascomycota</taxon>
        <taxon>Pezizomycotina</taxon>
        <taxon>Pezizomycetes</taxon>
        <taxon>Pezizales</taxon>
        <taxon>Pyronemataceae</taxon>
        <taxon>Sphaerosporella</taxon>
    </lineage>
</organism>
<comment type="pathway">
    <text evidence="1">Cofactor biosynthesis; 7,8-dihydroneopterin triphosphate biosynthesis; 7,8-dihydroneopterin triphosphate from GTP: step 1/1.</text>
</comment>
<reference evidence="14 15" key="1">
    <citation type="submission" date="2019-09" db="EMBL/GenBank/DDBJ databases">
        <title>Draft genome of the ectomycorrhizal ascomycete Sphaerosporella brunnea.</title>
        <authorList>
            <consortium name="DOE Joint Genome Institute"/>
            <person name="Benucci G.M."/>
            <person name="Marozzi G."/>
            <person name="Antonielli L."/>
            <person name="Sanchez S."/>
            <person name="Marco P."/>
            <person name="Wang X."/>
            <person name="Falini L.B."/>
            <person name="Barry K."/>
            <person name="Haridas S."/>
            <person name="Lipzen A."/>
            <person name="Labutti K."/>
            <person name="Grigoriev I.V."/>
            <person name="Murat C."/>
            <person name="Martin F."/>
            <person name="Albertini E."/>
            <person name="Donnini D."/>
            <person name="Bonito G."/>
        </authorList>
    </citation>
    <scope>NUCLEOTIDE SEQUENCE [LARGE SCALE GENOMIC DNA]</scope>
    <source>
        <strain evidence="14 15">Sb_GMNB300</strain>
    </source>
</reference>
<dbReference type="NCBIfam" id="TIGR00063">
    <property type="entry name" value="folE"/>
    <property type="match status" value="1"/>
</dbReference>
<dbReference type="GO" id="GO:0003934">
    <property type="term" value="F:GTP cyclohydrolase I activity"/>
    <property type="evidence" value="ECO:0007669"/>
    <property type="project" value="UniProtKB-EC"/>
</dbReference>
<dbReference type="GO" id="GO:0008270">
    <property type="term" value="F:zinc ion binding"/>
    <property type="evidence" value="ECO:0007669"/>
    <property type="project" value="TreeGrafter"/>
</dbReference>
<dbReference type="AlphaFoldDB" id="A0A5J5EWA6"/>
<protein>
    <recommendedName>
        <fullName evidence="4">GTP cyclohydrolase 1</fullName>
        <ecNumber evidence="3">3.5.4.16</ecNumber>
    </recommendedName>
    <alternativeName>
        <fullName evidence="10">GTP cyclohydrolase I</fullName>
    </alternativeName>
</protein>
<dbReference type="GO" id="GO:0046654">
    <property type="term" value="P:tetrahydrofolate biosynthetic process"/>
    <property type="evidence" value="ECO:0007669"/>
    <property type="project" value="InterPro"/>
</dbReference>
<dbReference type="NCBIfam" id="NF006826">
    <property type="entry name" value="PRK09347.1-3"/>
    <property type="match status" value="1"/>
</dbReference>
<dbReference type="Proteomes" id="UP000326924">
    <property type="component" value="Unassembled WGS sequence"/>
</dbReference>
<dbReference type="GO" id="GO:0005737">
    <property type="term" value="C:cytoplasm"/>
    <property type="evidence" value="ECO:0007669"/>
    <property type="project" value="TreeGrafter"/>
</dbReference>
<dbReference type="FunFam" id="3.30.1130.10:FF:000012">
    <property type="entry name" value="GTP cyclohydrolase 1"/>
    <property type="match status" value="1"/>
</dbReference>
<dbReference type="InterPro" id="IPR043133">
    <property type="entry name" value="GTP-CH-I_C/QueF"/>
</dbReference>
<dbReference type="Pfam" id="PF01227">
    <property type="entry name" value="GTP_cyclohydroI"/>
    <property type="match status" value="1"/>
</dbReference>
<keyword evidence="15" id="KW-1185">Reference proteome</keyword>
<evidence type="ECO:0000256" key="1">
    <source>
        <dbReference type="ARBA" id="ARBA00005080"/>
    </source>
</evidence>
<dbReference type="NCBIfam" id="NF006825">
    <property type="entry name" value="PRK09347.1-2"/>
    <property type="match status" value="1"/>
</dbReference>
<dbReference type="CDD" id="cd00642">
    <property type="entry name" value="GTP_cyclohydro1"/>
    <property type="match status" value="1"/>
</dbReference>
<evidence type="ECO:0000256" key="12">
    <source>
        <dbReference type="SAM" id="MobiDB-lite"/>
    </source>
</evidence>
<dbReference type="SUPFAM" id="SSF55620">
    <property type="entry name" value="Tetrahydrobiopterin biosynthesis enzymes-like"/>
    <property type="match status" value="1"/>
</dbReference>
<dbReference type="OrthoDB" id="4966at2759"/>
<comment type="caution">
    <text evidence="14">The sequence shown here is derived from an EMBL/GenBank/DDBJ whole genome shotgun (WGS) entry which is preliminary data.</text>
</comment>
<dbReference type="FunFam" id="1.10.286.10:FF:000003">
    <property type="entry name" value="GTP cyclohydrolase 1"/>
    <property type="match status" value="1"/>
</dbReference>
<proteinExistence type="inferred from homology"/>
<evidence type="ECO:0000256" key="7">
    <source>
        <dbReference type="ARBA" id="ARBA00022801"/>
    </source>
</evidence>
<comment type="function">
    <text evidence="11">GTP cyclohydrolase 1 is the first enzyme in the biosynthetic pathway leading to folic acid.</text>
</comment>
<dbReference type="Gene3D" id="3.30.1130.10">
    <property type="match status" value="1"/>
</dbReference>
<dbReference type="GO" id="GO:0006729">
    <property type="term" value="P:tetrahydrobiopterin biosynthetic process"/>
    <property type="evidence" value="ECO:0007669"/>
    <property type="project" value="TreeGrafter"/>
</dbReference>
<gene>
    <name evidence="14" type="ORF">FN846DRAFT_9456</name>
</gene>
<dbReference type="HAMAP" id="MF_00223">
    <property type="entry name" value="FolE"/>
    <property type="match status" value="1"/>
</dbReference>
<dbReference type="PROSITE" id="PS00859">
    <property type="entry name" value="GTP_CYCLOHYDROL_1_1"/>
    <property type="match status" value="1"/>
</dbReference>
<dbReference type="UniPathway" id="UPA00848">
    <property type="reaction ID" value="UER00151"/>
</dbReference>
<evidence type="ECO:0000256" key="8">
    <source>
        <dbReference type="ARBA" id="ARBA00022909"/>
    </source>
</evidence>
<dbReference type="InterPro" id="IPR001474">
    <property type="entry name" value="GTP_CycHdrlase_I"/>
</dbReference>
<dbReference type="FunCoup" id="A0A5J5EWA6">
    <property type="interactions" value="371"/>
</dbReference>
<keyword evidence="5" id="KW-0021">Allosteric enzyme</keyword>
<dbReference type="PANTHER" id="PTHR11109">
    <property type="entry name" value="GTP CYCLOHYDROLASE I"/>
    <property type="match status" value="1"/>
</dbReference>
<evidence type="ECO:0000256" key="5">
    <source>
        <dbReference type="ARBA" id="ARBA00022533"/>
    </source>
</evidence>
<sequence length="306" mass="34193">MTPSPDTTTNGRFTNGSATNRHDHLDKATELFSSLKVNGSRDNGNGPQHDIAPNNHTQSERARTALALGQRNGTGLVTPPHLSRPATPYTLNPPVDFDGLSWPSLGTRARLEATPEEAKARVDKLSGAIRTLLECIGEDPDREGLRETPLRYAKAMLYFTKGYEENLKNIVNNAVFEEDHDELVIVKDIEIFSMCEHHLVPFTGRMHIGYIPNRKVLGLSKFARIAEMFARRLQLQERLTKQVAMAIEEILQPQGVAVVMESAHLCMVMRGVGKTTASTTTSSMLGIFRKSTRTREEFMHLVRNSW</sequence>
<keyword evidence="7 14" id="KW-0378">Hydrolase</keyword>
<feature type="region of interest" description="Disordered" evidence="12">
    <location>
        <begin position="1"/>
        <end position="24"/>
    </location>
</feature>
<evidence type="ECO:0000256" key="11">
    <source>
        <dbReference type="ARBA" id="ARBA00055676"/>
    </source>
</evidence>
<dbReference type="GO" id="GO:0046656">
    <property type="term" value="P:folic acid biosynthetic process"/>
    <property type="evidence" value="ECO:0007669"/>
    <property type="project" value="UniProtKB-KW"/>
</dbReference>
<dbReference type="InterPro" id="IPR043134">
    <property type="entry name" value="GTP-CH-I_N"/>
</dbReference>
<name>A0A5J5EWA6_9PEZI</name>
<evidence type="ECO:0000259" key="13">
    <source>
        <dbReference type="Pfam" id="PF01227"/>
    </source>
</evidence>
<keyword evidence="9" id="KW-0342">GTP-binding</keyword>
<dbReference type="EC" id="3.5.4.16" evidence="3"/>
<feature type="domain" description="GTP cyclohydrolase I" evidence="13">
    <location>
        <begin position="127"/>
        <end position="302"/>
    </location>
</feature>
<evidence type="ECO:0000256" key="4">
    <source>
        <dbReference type="ARBA" id="ARBA00017272"/>
    </source>
</evidence>
<dbReference type="InterPro" id="IPR020602">
    <property type="entry name" value="GTP_CycHdrlase_I_dom"/>
</dbReference>
<evidence type="ECO:0000256" key="9">
    <source>
        <dbReference type="ARBA" id="ARBA00023134"/>
    </source>
</evidence>
<evidence type="ECO:0000256" key="10">
    <source>
        <dbReference type="ARBA" id="ARBA00030854"/>
    </source>
</evidence>
<dbReference type="Gene3D" id="1.10.286.10">
    <property type="match status" value="1"/>
</dbReference>
<feature type="compositionally biased region" description="Polar residues" evidence="12">
    <location>
        <begin position="36"/>
        <end position="46"/>
    </location>
</feature>
<dbReference type="InParanoid" id="A0A5J5EWA6"/>
<feature type="compositionally biased region" description="Polar residues" evidence="12">
    <location>
        <begin position="1"/>
        <end position="19"/>
    </location>
</feature>
<dbReference type="PROSITE" id="PS00860">
    <property type="entry name" value="GTP_CYCLOHYDROL_1_2"/>
    <property type="match status" value="1"/>
</dbReference>
<keyword evidence="6" id="KW-0547">Nucleotide-binding</keyword>
<comment type="similarity">
    <text evidence="2">Belongs to the GTP cyclohydrolase I family.</text>
</comment>
<dbReference type="EMBL" id="VXIS01000100">
    <property type="protein sequence ID" value="KAA8905363.1"/>
    <property type="molecule type" value="Genomic_DNA"/>
</dbReference>